<dbReference type="EMBL" id="MK545165">
    <property type="protein sequence ID" value="QFF91212.1"/>
    <property type="molecule type" value="mRNA"/>
</dbReference>
<name>A0A5J6SD98_POTMO</name>
<reference evidence="1" key="1">
    <citation type="submission" date="2019-02" db="EMBL/GenBank/DDBJ databases">
        <authorList>
            <person name="Vechtova P."/>
            <person name="Dzyuba B."/>
            <person name="Dzyuba V."/>
            <person name="Silveira A.N."/>
            <person name="Silveira R.V."/>
            <person name="Fussy Z."/>
            <person name="Grubhoffer L."/>
            <person name="Rodina M."/>
            <person name="Sterba J."/>
        </authorList>
    </citation>
    <scope>NUCLEOTIDE SEQUENCE</scope>
</reference>
<proteinExistence type="evidence at transcript level"/>
<evidence type="ECO:0000313" key="1">
    <source>
        <dbReference type="EMBL" id="QFF91212.1"/>
    </source>
</evidence>
<sequence length="36" mass="4179">MIEGDVSVNSNFIPRLNGIGHWLWIVAENPIKWKLM</sequence>
<organism evidence="1">
    <name type="scientific">Potamotrygon motoro</name>
    <name type="common">Ocellate river stingray</name>
    <name type="synonym">Taeniura motoro</name>
    <dbReference type="NCBI Taxonomy" id="86373"/>
    <lineage>
        <taxon>Eukaryota</taxon>
        <taxon>Metazoa</taxon>
        <taxon>Chordata</taxon>
        <taxon>Craniata</taxon>
        <taxon>Vertebrata</taxon>
        <taxon>Chondrichthyes</taxon>
        <taxon>Elasmobranchii</taxon>
        <taxon>Batoidea</taxon>
        <taxon>Myliobatiformes</taxon>
        <taxon>Potamotrygonidae</taxon>
        <taxon>Potamotrygon</taxon>
    </lineage>
</organism>
<accession>A0A5J6SD98</accession>
<gene>
    <name evidence="1" type="primary">KDSR</name>
</gene>
<dbReference type="AlphaFoldDB" id="A0A5J6SD98"/>
<protein>
    <submittedName>
        <fullName evidence="1">3-ketodihydrosphingosine reductase isoform 2</fullName>
    </submittedName>
</protein>